<accession>G2YAN8</accession>
<reference evidence="2" key="1">
    <citation type="journal article" date="2011" name="PLoS Genet.">
        <title>Genomic analysis of the necrotrophic fungal pathogens Sclerotinia sclerotiorum and Botrytis cinerea.</title>
        <authorList>
            <person name="Amselem J."/>
            <person name="Cuomo C.A."/>
            <person name="van Kan J.A."/>
            <person name="Viaud M."/>
            <person name="Benito E.P."/>
            <person name="Couloux A."/>
            <person name="Coutinho P.M."/>
            <person name="de Vries R.P."/>
            <person name="Dyer P.S."/>
            <person name="Fillinger S."/>
            <person name="Fournier E."/>
            <person name="Gout L."/>
            <person name="Hahn M."/>
            <person name="Kohn L."/>
            <person name="Lapalu N."/>
            <person name="Plummer K.M."/>
            <person name="Pradier J.M."/>
            <person name="Quevillon E."/>
            <person name="Sharon A."/>
            <person name="Simon A."/>
            <person name="ten Have A."/>
            <person name="Tudzynski B."/>
            <person name="Tudzynski P."/>
            <person name="Wincker P."/>
            <person name="Andrew M."/>
            <person name="Anthouard V."/>
            <person name="Beever R.E."/>
            <person name="Beffa R."/>
            <person name="Benoit I."/>
            <person name="Bouzid O."/>
            <person name="Brault B."/>
            <person name="Chen Z."/>
            <person name="Choquer M."/>
            <person name="Collemare J."/>
            <person name="Cotton P."/>
            <person name="Danchin E.G."/>
            <person name="Da Silva C."/>
            <person name="Gautier A."/>
            <person name="Giraud C."/>
            <person name="Giraud T."/>
            <person name="Gonzalez C."/>
            <person name="Grossetete S."/>
            <person name="Guldener U."/>
            <person name="Henrissat B."/>
            <person name="Howlett B.J."/>
            <person name="Kodira C."/>
            <person name="Kretschmer M."/>
            <person name="Lappartient A."/>
            <person name="Leroch M."/>
            <person name="Levis C."/>
            <person name="Mauceli E."/>
            <person name="Neuveglise C."/>
            <person name="Oeser B."/>
            <person name="Pearson M."/>
            <person name="Poulain J."/>
            <person name="Poussereau N."/>
            <person name="Quesneville H."/>
            <person name="Rascle C."/>
            <person name="Schumacher J."/>
            <person name="Segurens B."/>
            <person name="Sexton A."/>
            <person name="Silva E."/>
            <person name="Sirven C."/>
            <person name="Soanes D.M."/>
            <person name="Talbot N.J."/>
            <person name="Templeton M."/>
            <person name="Yandava C."/>
            <person name="Yarden O."/>
            <person name="Zeng Q."/>
            <person name="Rollins J.A."/>
            <person name="Lebrun M.H."/>
            <person name="Dickman M."/>
        </authorList>
    </citation>
    <scope>NUCLEOTIDE SEQUENCE [LARGE SCALE GENOMIC DNA]</scope>
    <source>
        <strain evidence="2">T4</strain>
    </source>
</reference>
<evidence type="ECO:0000313" key="2">
    <source>
        <dbReference type="Proteomes" id="UP000008177"/>
    </source>
</evidence>
<gene>
    <name evidence="1" type="ORF">BofuT4_uP103730.1</name>
</gene>
<dbReference type="Proteomes" id="UP000008177">
    <property type="component" value="Unplaced contigs"/>
</dbReference>
<evidence type="ECO:0000313" key="1">
    <source>
        <dbReference type="EMBL" id="CCD34279.1"/>
    </source>
</evidence>
<sequence>MIDGNPCFGVDTWTTAKTSKELEHTTQRFLGFQKIILDGCLAIFCITRLRLMHSWTNGLN</sequence>
<protein>
    <submittedName>
        <fullName evidence="1">Uncharacterized protein</fullName>
    </submittedName>
</protein>
<dbReference type="AlphaFoldDB" id="G2YAN8"/>
<dbReference type="EMBL" id="FQ790306">
    <property type="protein sequence ID" value="CCD34279.1"/>
    <property type="molecule type" value="Genomic_DNA"/>
</dbReference>
<proteinExistence type="predicted"/>
<dbReference type="InParanoid" id="G2YAN8"/>
<organism evidence="1 2">
    <name type="scientific">Botryotinia fuckeliana (strain T4)</name>
    <name type="common">Noble rot fungus</name>
    <name type="synonym">Botrytis cinerea</name>
    <dbReference type="NCBI Taxonomy" id="999810"/>
    <lineage>
        <taxon>Eukaryota</taxon>
        <taxon>Fungi</taxon>
        <taxon>Dikarya</taxon>
        <taxon>Ascomycota</taxon>
        <taxon>Pezizomycotina</taxon>
        <taxon>Leotiomycetes</taxon>
        <taxon>Helotiales</taxon>
        <taxon>Sclerotiniaceae</taxon>
        <taxon>Botrytis</taxon>
    </lineage>
</organism>
<name>G2YAN8_BOTF4</name>
<dbReference type="HOGENOM" id="CLU_2941455_0_0_1"/>